<reference evidence="1 2" key="1">
    <citation type="submission" date="2017-08" db="EMBL/GenBank/DDBJ databases">
        <title>Infants hospitalized years apart are colonized by the same room-sourced microbial strains.</title>
        <authorList>
            <person name="Brooks B."/>
            <person name="Olm M.R."/>
            <person name="Firek B.A."/>
            <person name="Baker R."/>
            <person name="Thomas B.C."/>
            <person name="Morowitz M.J."/>
            <person name="Banfield J.F."/>
        </authorList>
    </citation>
    <scope>NUCLEOTIDE SEQUENCE [LARGE SCALE GENOMIC DNA]</scope>
    <source>
        <strain evidence="1">S2_018_000_R3_110</strain>
    </source>
</reference>
<sequence length="64" mass="7585">MVSKRCLLGIERGDTRVRIIFKGLMHCDLAVDRRAQRVMICRNIINRHRCLRTEAWQAKTRSTM</sequence>
<dbReference type="AlphaFoldDB" id="A0A2W4ZI25"/>
<evidence type="ECO:0000313" key="2">
    <source>
        <dbReference type="Proteomes" id="UP000248614"/>
    </source>
</evidence>
<gene>
    <name evidence="1" type="ORF">DI632_00040</name>
</gene>
<dbReference type="EMBL" id="QFNF01000001">
    <property type="protein sequence ID" value="PZO81007.1"/>
    <property type="molecule type" value="Genomic_DNA"/>
</dbReference>
<evidence type="ECO:0000313" key="1">
    <source>
        <dbReference type="EMBL" id="PZO81007.1"/>
    </source>
</evidence>
<accession>A0A2W4ZI25</accession>
<proteinExistence type="predicted"/>
<name>A0A2W4ZI25_9SPHN</name>
<organism evidence="1 2">
    <name type="scientific">Sphingomonas hengshuiensis</name>
    <dbReference type="NCBI Taxonomy" id="1609977"/>
    <lineage>
        <taxon>Bacteria</taxon>
        <taxon>Pseudomonadati</taxon>
        <taxon>Pseudomonadota</taxon>
        <taxon>Alphaproteobacteria</taxon>
        <taxon>Sphingomonadales</taxon>
        <taxon>Sphingomonadaceae</taxon>
        <taxon>Sphingomonas</taxon>
    </lineage>
</organism>
<dbReference type="Proteomes" id="UP000248614">
    <property type="component" value="Unassembled WGS sequence"/>
</dbReference>
<comment type="caution">
    <text evidence="1">The sequence shown here is derived from an EMBL/GenBank/DDBJ whole genome shotgun (WGS) entry which is preliminary data.</text>
</comment>
<protein>
    <submittedName>
        <fullName evidence="1">Uncharacterized protein</fullName>
    </submittedName>
</protein>